<dbReference type="InterPro" id="IPR050126">
    <property type="entry name" value="Ap4A_hydrolase"/>
</dbReference>
<dbReference type="SUPFAM" id="SSF56300">
    <property type="entry name" value="Metallo-dependent phosphatases"/>
    <property type="match status" value="1"/>
</dbReference>
<dbReference type="PIRSF" id="PIRSF000883">
    <property type="entry name" value="Pesterase_MJ0912"/>
    <property type="match status" value="1"/>
</dbReference>
<keyword evidence="4" id="KW-1185">Reference proteome</keyword>
<gene>
    <name evidence="3" type="ORF">E3U55_06505</name>
</gene>
<reference evidence="3 4" key="1">
    <citation type="submission" date="2019-03" db="EMBL/GenBank/DDBJ databases">
        <authorList>
            <person name="He R.-H."/>
        </authorList>
    </citation>
    <scope>NUCLEOTIDE SEQUENCE [LARGE SCALE GENOMIC DNA]</scope>
    <source>
        <strain evidence="4">SH 714</strain>
    </source>
</reference>
<comment type="caution">
    <text evidence="3">The sequence shown here is derived from an EMBL/GenBank/DDBJ whole genome shotgun (WGS) entry which is preliminary data.</text>
</comment>
<comment type="similarity">
    <text evidence="1">Belongs to the metallophosphoesterase superfamily. YfcE family.</text>
</comment>
<dbReference type="InterPro" id="IPR011152">
    <property type="entry name" value="Pesterase_MJ0912"/>
</dbReference>
<dbReference type="GO" id="GO:0005737">
    <property type="term" value="C:cytoplasm"/>
    <property type="evidence" value="ECO:0007669"/>
    <property type="project" value="TreeGrafter"/>
</dbReference>
<dbReference type="PANTHER" id="PTHR42850">
    <property type="entry name" value="METALLOPHOSPHOESTERASE"/>
    <property type="match status" value="1"/>
</dbReference>
<dbReference type="Proteomes" id="UP000297975">
    <property type="component" value="Unassembled WGS sequence"/>
</dbReference>
<accession>A0A4Y8IQD7</accession>
<dbReference type="InterPro" id="IPR029052">
    <property type="entry name" value="Metallo-depent_PP-like"/>
</dbReference>
<sequence>MRIAIIADVHGNASALEAALSEIDEKNINHIYCLGDMIGIGPQTNEVLHILFSRKNLTMITGNHDESVLAIINGEEHPNNHPHVKQHHEWIAERMDPSFVSKLEQLPRYLNENLVGHHFNFIHYHINDEELETPISENPFHRIVEPSLKNMEELFDGYEAELIGFGHHHPTHLFTNPHTIYLNPGALGCHNQPAARYAIVDVSNDSLNVKLMETPYDNSYFLKSYEKLDVPQRDFIIQAFHGGQMP</sequence>
<dbReference type="Gene3D" id="3.60.21.10">
    <property type="match status" value="1"/>
</dbReference>
<protein>
    <submittedName>
        <fullName evidence="3">Metallophosphoesterase</fullName>
    </submittedName>
</protein>
<dbReference type="EMBL" id="SOPW01000005">
    <property type="protein sequence ID" value="TFB22886.1"/>
    <property type="molecule type" value="Genomic_DNA"/>
</dbReference>
<evidence type="ECO:0000256" key="1">
    <source>
        <dbReference type="ARBA" id="ARBA00008950"/>
    </source>
</evidence>
<dbReference type="PANTHER" id="PTHR42850:SF2">
    <property type="entry name" value="BLL5683 PROTEIN"/>
    <property type="match status" value="1"/>
</dbReference>
<dbReference type="Pfam" id="PF12850">
    <property type="entry name" value="Metallophos_2"/>
    <property type="match status" value="1"/>
</dbReference>
<dbReference type="OrthoDB" id="9813918at2"/>
<feature type="domain" description="Calcineurin-like phosphoesterase" evidence="2">
    <location>
        <begin position="1"/>
        <end position="204"/>
    </location>
</feature>
<proteinExistence type="inferred from homology"/>
<dbReference type="AlphaFoldDB" id="A0A4Y8IQD7"/>
<dbReference type="RefSeq" id="WP_134339617.1">
    <property type="nucleotide sequence ID" value="NZ_SOPW01000005.1"/>
</dbReference>
<evidence type="ECO:0000259" key="2">
    <source>
        <dbReference type="Pfam" id="PF12850"/>
    </source>
</evidence>
<dbReference type="GO" id="GO:0016791">
    <property type="term" value="F:phosphatase activity"/>
    <property type="evidence" value="ECO:0007669"/>
    <property type="project" value="TreeGrafter"/>
</dbReference>
<dbReference type="InterPro" id="IPR024654">
    <property type="entry name" value="Calcineurin-like_PHP_lpxH"/>
</dbReference>
<evidence type="ECO:0000313" key="4">
    <source>
        <dbReference type="Proteomes" id="UP000297975"/>
    </source>
</evidence>
<organism evidence="3 4">
    <name type="scientific">Filobacillus milosensis</name>
    <dbReference type="NCBI Taxonomy" id="94137"/>
    <lineage>
        <taxon>Bacteria</taxon>
        <taxon>Bacillati</taxon>
        <taxon>Bacillota</taxon>
        <taxon>Bacilli</taxon>
        <taxon>Bacillales</taxon>
        <taxon>Bacillaceae</taxon>
        <taxon>Filobacillus</taxon>
    </lineage>
</organism>
<evidence type="ECO:0000313" key="3">
    <source>
        <dbReference type="EMBL" id="TFB22886.1"/>
    </source>
</evidence>
<name>A0A4Y8IQD7_9BACI</name>